<dbReference type="Pfam" id="PF00505">
    <property type="entry name" value="HMG_box"/>
    <property type="match status" value="1"/>
</dbReference>
<proteinExistence type="predicted"/>
<comment type="caution">
    <text evidence="7">The sequence shown here is derived from an EMBL/GenBank/DDBJ whole genome shotgun (WGS) entry which is preliminary data.</text>
</comment>
<dbReference type="PANTHER" id="PTHR46040:SF3">
    <property type="entry name" value="HIGH MOBILITY GROUP PROTEIN 2"/>
    <property type="match status" value="1"/>
</dbReference>
<dbReference type="EMBL" id="JAZDUA010000272">
    <property type="protein sequence ID" value="KAK7862526.1"/>
    <property type="molecule type" value="Genomic_DNA"/>
</dbReference>
<evidence type="ECO:0000256" key="5">
    <source>
        <dbReference type="SAM" id="MobiDB-lite"/>
    </source>
</evidence>
<gene>
    <name evidence="7" type="ORF">R5R35_000144</name>
    <name evidence="8" type="ORF">R5R35_008997</name>
</gene>
<name>A0AAN9V9E5_9ORTH</name>
<keyword evidence="4" id="KW-0175">Coiled coil</keyword>
<evidence type="ECO:0000256" key="2">
    <source>
        <dbReference type="ARBA" id="ARBA00023242"/>
    </source>
</evidence>
<dbReference type="SMART" id="SM00398">
    <property type="entry name" value="HMG"/>
    <property type="match status" value="1"/>
</dbReference>
<sequence>MEHSSTSSVVSLKQESMEVTETSVTTSSVVTAETNQPDSTENSAPVSSPPDQENSMSTTAVINGGEIPKSEKLADVSDTGEPKLNKPKSKKKKKLDPSAPRQPLSGYMRYLNDRREIVRGENPSLSFIDITKLLAEEWNHLPQDKKQPYVEAGQQDRERYTRELNAYKKTQANLTPVEKPAEKKARKSQNMGENGVLSDNQDFAENGKKENDCDGDIHIFTDEFLDLNRACESEFRQLRAQNTEFEEQNALLEKHNETMKSAIERMEKANMLLRSNTCAVEEHLNNLRNKFVEAFQIVSVPGKRKPATHDNVDEYIEHVEKSVEFDEISMQLREYIQKLDFEV</sequence>
<feature type="DNA-binding region" description="HMG box" evidence="3">
    <location>
        <begin position="100"/>
        <end position="168"/>
    </location>
</feature>
<accession>A0AAN9V9E5</accession>
<reference evidence="7 9" key="1">
    <citation type="submission" date="2024-03" db="EMBL/GenBank/DDBJ databases">
        <title>The genome assembly and annotation of the cricket Gryllus longicercus Weissman &amp; Gray.</title>
        <authorList>
            <person name="Szrajer S."/>
            <person name="Gray D."/>
            <person name="Ylla G."/>
        </authorList>
    </citation>
    <scope>NUCLEOTIDE SEQUENCE [LARGE SCALE GENOMIC DNA]</scope>
    <source>
        <strain evidence="7">DAG 2021-001</strain>
        <tissue evidence="7">Whole body minus gut</tissue>
    </source>
</reference>
<evidence type="ECO:0000313" key="9">
    <source>
        <dbReference type="Proteomes" id="UP001378592"/>
    </source>
</evidence>
<dbReference type="CDD" id="cd21980">
    <property type="entry name" value="HMG-box_HMG20"/>
    <property type="match status" value="1"/>
</dbReference>
<dbReference type="EMBL" id="JAZDUA010000504">
    <property type="protein sequence ID" value="KAK7791746.1"/>
    <property type="molecule type" value="Genomic_DNA"/>
</dbReference>
<feature type="compositionally biased region" description="Basic and acidic residues" evidence="5">
    <location>
        <begin position="68"/>
        <end position="84"/>
    </location>
</feature>
<feature type="region of interest" description="Disordered" evidence="5">
    <location>
        <begin position="1"/>
        <end position="106"/>
    </location>
</feature>
<dbReference type="AlphaFoldDB" id="A0AAN9V9E5"/>
<dbReference type="PANTHER" id="PTHR46040">
    <property type="entry name" value="HIGH MOBILITY GROUP PROTEIN 2"/>
    <property type="match status" value="1"/>
</dbReference>
<feature type="region of interest" description="Disordered" evidence="5">
    <location>
        <begin position="174"/>
        <end position="211"/>
    </location>
</feature>
<feature type="compositionally biased region" description="Polar residues" evidence="5">
    <location>
        <begin position="35"/>
        <end position="61"/>
    </location>
</feature>
<dbReference type="InterPro" id="IPR009071">
    <property type="entry name" value="HMG_box_dom"/>
</dbReference>
<dbReference type="InterPro" id="IPR051965">
    <property type="entry name" value="ChromReg_NeuronalGeneExpr"/>
</dbReference>
<dbReference type="PROSITE" id="PS50118">
    <property type="entry name" value="HMG_BOX_2"/>
    <property type="match status" value="1"/>
</dbReference>
<keyword evidence="1 3" id="KW-0238">DNA-binding</keyword>
<evidence type="ECO:0000259" key="6">
    <source>
        <dbReference type="PROSITE" id="PS50118"/>
    </source>
</evidence>
<dbReference type="GO" id="GO:0003677">
    <property type="term" value="F:DNA binding"/>
    <property type="evidence" value="ECO:0007669"/>
    <property type="project" value="UniProtKB-UniRule"/>
</dbReference>
<feature type="compositionally biased region" description="Basic residues" evidence="5">
    <location>
        <begin position="85"/>
        <end position="94"/>
    </location>
</feature>
<dbReference type="PRINTS" id="PR00886">
    <property type="entry name" value="HIGHMOBLTY12"/>
</dbReference>
<keyword evidence="9" id="KW-1185">Reference proteome</keyword>
<evidence type="ECO:0000313" key="8">
    <source>
        <dbReference type="EMBL" id="KAK7862526.1"/>
    </source>
</evidence>
<feature type="compositionally biased region" description="Polar residues" evidence="5">
    <location>
        <begin position="188"/>
        <end position="203"/>
    </location>
</feature>
<evidence type="ECO:0000256" key="1">
    <source>
        <dbReference type="ARBA" id="ARBA00023125"/>
    </source>
</evidence>
<dbReference type="GO" id="GO:0010468">
    <property type="term" value="P:regulation of gene expression"/>
    <property type="evidence" value="ECO:0007669"/>
    <property type="project" value="TreeGrafter"/>
</dbReference>
<dbReference type="Gene3D" id="1.10.30.10">
    <property type="entry name" value="High mobility group box domain"/>
    <property type="match status" value="1"/>
</dbReference>
<keyword evidence="2 3" id="KW-0539">Nucleus</keyword>
<protein>
    <recommendedName>
        <fullName evidence="6">HMG box domain-containing protein</fullName>
    </recommendedName>
</protein>
<dbReference type="Proteomes" id="UP001378592">
    <property type="component" value="Unassembled WGS sequence"/>
</dbReference>
<dbReference type="GO" id="GO:0005634">
    <property type="term" value="C:nucleus"/>
    <property type="evidence" value="ECO:0007669"/>
    <property type="project" value="UniProtKB-UniRule"/>
</dbReference>
<organism evidence="7 9">
    <name type="scientific">Gryllus longicercus</name>
    <dbReference type="NCBI Taxonomy" id="2509291"/>
    <lineage>
        <taxon>Eukaryota</taxon>
        <taxon>Metazoa</taxon>
        <taxon>Ecdysozoa</taxon>
        <taxon>Arthropoda</taxon>
        <taxon>Hexapoda</taxon>
        <taxon>Insecta</taxon>
        <taxon>Pterygota</taxon>
        <taxon>Neoptera</taxon>
        <taxon>Polyneoptera</taxon>
        <taxon>Orthoptera</taxon>
        <taxon>Ensifera</taxon>
        <taxon>Gryllidea</taxon>
        <taxon>Grylloidea</taxon>
        <taxon>Gryllidae</taxon>
        <taxon>Gryllinae</taxon>
        <taxon>Gryllus</taxon>
    </lineage>
</organism>
<evidence type="ECO:0000256" key="4">
    <source>
        <dbReference type="SAM" id="Coils"/>
    </source>
</evidence>
<evidence type="ECO:0000256" key="3">
    <source>
        <dbReference type="PROSITE-ProRule" id="PRU00267"/>
    </source>
</evidence>
<dbReference type="InterPro" id="IPR036910">
    <property type="entry name" value="HMG_box_dom_sf"/>
</dbReference>
<feature type="coiled-coil region" evidence="4">
    <location>
        <begin position="228"/>
        <end position="272"/>
    </location>
</feature>
<feature type="domain" description="HMG box" evidence="6">
    <location>
        <begin position="100"/>
        <end position="168"/>
    </location>
</feature>
<evidence type="ECO:0000313" key="7">
    <source>
        <dbReference type="EMBL" id="KAK7791746.1"/>
    </source>
</evidence>
<dbReference type="SUPFAM" id="SSF47095">
    <property type="entry name" value="HMG-box"/>
    <property type="match status" value="1"/>
</dbReference>
<feature type="compositionally biased region" description="Low complexity" evidence="5">
    <location>
        <begin position="17"/>
        <end position="34"/>
    </location>
</feature>
<feature type="compositionally biased region" description="Polar residues" evidence="5">
    <location>
        <begin position="1"/>
        <end position="14"/>
    </location>
</feature>